<evidence type="ECO:0000259" key="1">
    <source>
        <dbReference type="Pfam" id="PF20251"/>
    </source>
</evidence>
<dbReference type="AlphaFoldDB" id="A0A429XVJ1"/>
<feature type="domain" description="Bacterial Ig-like" evidence="1">
    <location>
        <begin position="12"/>
        <end position="53"/>
    </location>
</feature>
<dbReference type="Pfam" id="PF20251">
    <property type="entry name" value="Big_14"/>
    <property type="match status" value="1"/>
</dbReference>
<proteinExistence type="predicted"/>
<accession>A0A429XVJ1</accession>
<organism evidence="2 3">
    <name type="scientific">Siminovitchia acidinfaciens</name>
    <dbReference type="NCBI Taxonomy" id="2321395"/>
    <lineage>
        <taxon>Bacteria</taxon>
        <taxon>Bacillati</taxon>
        <taxon>Bacillota</taxon>
        <taxon>Bacilli</taxon>
        <taxon>Bacillales</taxon>
        <taxon>Bacillaceae</taxon>
        <taxon>Siminovitchia</taxon>
    </lineage>
</organism>
<reference evidence="2" key="1">
    <citation type="submission" date="2018-12" db="EMBL/GenBank/DDBJ databases">
        <authorList>
            <person name="Sun L."/>
            <person name="Chen Z."/>
        </authorList>
    </citation>
    <scope>NUCLEOTIDE SEQUENCE [LARGE SCALE GENOMIC DNA]</scope>
    <source>
        <strain evidence="2">3-2-2</strain>
    </source>
</reference>
<evidence type="ECO:0000313" key="2">
    <source>
        <dbReference type="EMBL" id="RST72288.1"/>
    </source>
</evidence>
<name>A0A429XVJ1_9BACI</name>
<sequence>MYSDRVFYDFPTFKDIGLILKEGSTEQILPIEKLGITLGPGTYRIVKSFANDENKEILTAVPFKVKKNAS</sequence>
<dbReference type="Proteomes" id="UP000287156">
    <property type="component" value="Unassembled WGS sequence"/>
</dbReference>
<dbReference type="InterPro" id="IPR046878">
    <property type="entry name" value="Big_14"/>
</dbReference>
<protein>
    <recommendedName>
        <fullName evidence="1">Bacterial Ig-like domain-containing protein</fullName>
    </recommendedName>
</protein>
<keyword evidence="3" id="KW-1185">Reference proteome</keyword>
<dbReference type="EMBL" id="QYTV02000009">
    <property type="protein sequence ID" value="RST72288.1"/>
    <property type="molecule type" value="Genomic_DNA"/>
</dbReference>
<comment type="caution">
    <text evidence="2">The sequence shown here is derived from an EMBL/GenBank/DDBJ whole genome shotgun (WGS) entry which is preliminary data.</text>
</comment>
<gene>
    <name evidence="2" type="ORF">D4T97_016770</name>
</gene>
<evidence type="ECO:0000313" key="3">
    <source>
        <dbReference type="Proteomes" id="UP000287156"/>
    </source>
</evidence>